<dbReference type="InterPro" id="IPR018958">
    <property type="entry name" value="Knr4/Smi1-like_dom"/>
</dbReference>
<protein>
    <recommendedName>
        <fullName evidence="1">Knr4/Smi1-like domain-containing protein</fullName>
    </recommendedName>
</protein>
<dbReference type="Gene3D" id="3.40.1580.10">
    <property type="entry name" value="SMI1/KNR4-like"/>
    <property type="match status" value="1"/>
</dbReference>
<evidence type="ECO:0000259" key="1">
    <source>
        <dbReference type="Pfam" id="PF09346"/>
    </source>
</evidence>
<dbReference type="SUPFAM" id="SSF160631">
    <property type="entry name" value="SMI1/KNR4-like"/>
    <property type="match status" value="1"/>
</dbReference>
<dbReference type="AlphaFoldDB" id="A0A545UCH8"/>
<organism evidence="2 3">
    <name type="scientific">Aliikangiella coralliicola</name>
    <dbReference type="NCBI Taxonomy" id="2592383"/>
    <lineage>
        <taxon>Bacteria</taxon>
        <taxon>Pseudomonadati</taxon>
        <taxon>Pseudomonadota</taxon>
        <taxon>Gammaproteobacteria</taxon>
        <taxon>Oceanospirillales</taxon>
        <taxon>Pleioneaceae</taxon>
        <taxon>Aliikangiella</taxon>
    </lineage>
</organism>
<gene>
    <name evidence="2" type="ORF">FLL46_15290</name>
</gene>
<dbReference type="EMBL" id="VIKS01000009">
    <property type="protein sequence ID" value="TQV87166.1"/>
    <property type="molecule type" value="Genomic_DNA"/>
</dbReference>
<feature type="domain" description="Knr4/Smi1-like" evidence="1">
    <location>
        <begin position="15"/>
        <end position="98"/>
    </location>
</feature>
<proteinExistence type="predicted"/>
<keyword evidence="3" id="KW-1185">Reference proteome</keyword>
<dbReference type="Proteomes" id="UP000315439">
    <property type="component" value="Unassembled WGS sequence"/>
</dbReference>
<dbReference type="Pfam" id="PF09346">
    <property type="entry name" value="SMI1_KNR4"/>
    <property type="match status" value="1"/>
</dbReference>
<accession>A0A545UCH8</accession>
<sequence>MSVMERAKLLELEPDLPEAYLTFMENYPDILRNTGDTASFELLDNLPAIIQANEQINNIDKLAEGNYFCIGISGCGDYYVIDLEESDPCVFFWDHETDVIDSSDEHGTIEQFAGNILELKQNISKTEKSSTKPWWKFW</sequence>
<reference evidence="2 3" key="1">
    <citation type="submission" date="2019-07" db="EMBL/GenBank/DDBJ databases">
        <title>Draft genome for Aliikangiella sp. M105.</title>
        <authorList>
            <person name="Wang G."/>
        </authorList>
    </citation>
    <scope>NUCLEOTIDE SEQUENCE [LARGE SCALE GENOMIC DNA]</scope>
    <source>
        <strain evidence="2 3">M105</strain>
    </source>
</reference>
<dbReference type="OrthoDB" id="286113at2"/>
<comment type="caution">
    <text evidence="2">The sequence shown here is derived from an EMBL/GenBank/DDBJ whole genome shotgun (WGS) entry which is preliminary data.</text>
</comment>
<evidence type="ECO:0000313" key="3">
    <source>
        <dbReference type="Proteomes" id="UP000315439"/>
    </source>
</evidence>
<dbReference type="InterPro" id="IPR037883">
    <property type="entry name" value="Knr4/Smi1-like_sf"/>
</dbReference>
<name>A0A545UCH8_9GAMM</name>
<evidence type="ECO:0000313" key="2">
    <source>
        <dbReference type="EMBL" id="TQV87166.1"/>
    </source>
</evidence>